<organism evidence="2">
    <name type="scientific">Chaetoceros debilis</name>
    <dbReference type="NCBI Taxonomy" id="122233"/>
    <lineage>
        <taxon>Eukaryota</taxon>
        <taxon>Sar</taxon>
        <taxon>Stramenopiles</taxon>
        <taxon>Ochrophyta</taxon>
        <taxon>Bacillariophyta</taxon>
        <taxon>Coscinodiscophyceae</taxon>
        <taxon>Chaetocerotophycidae</taxon>
        <taxon>Chaetocerotales</taxon>
        <taxon>Chaetocerotaceae</taxon>
        <taxon>Chaetoceros</taxon>
    </lineage>
</organism>
<evidence type="ECO:0000256" key="1">
    <source>
        <dbReference type="SAM" id="SignalP"/>
    </source>
</evidence>
<evidence type="ECO:0000313" key="2">
    <source>
        <dbReference type="EMBL" id="CAE0458299.1"/>
    </source>
</evidence>
<proteinExistence type="predicted"/>
<feature type="chain" id="PRO_5031430638" evidence="1">
    <location>
        <begin position="21"/>
        <end position="341"/>
    </location>
</feature>
<accession>A0A7S3V5L0</accession>
<name>A0A7S3V5L0_9STRA</name>
<keyword evidence="1" id="KW-0732">Signal</keyword>
<dbReference type="EMBL" id="HBIO01004569">
    <property type="protein sequence ID" value="CAE0458299.1"/>
    <property type="molecule type" value="Transcribed_RNA"/>
</dbReference>
<protein>
    <submittedName>
        <fullName evidence="2">Uncharacterized protein</fullName>
    </submittedName>
</protein>
<gene>
    <name evidence="2" type="ORF">CDEB00056_LOCUS3140</name>
</gene>
<feature type="signal peptide" evidence="1">
    <location>
        <begin position="1"/>
        <end position="20"/>
    </location>
</feature>
<reference evidence="2" key="1">
    <citation type="submission" date="2021-01" db="EMBL/GenBank/DDBJ databases">
        <authorList>
            <person name="Corre E."/>
            <person name="Pelletier E."/>
            <person name="Niang G."/>
            <person name="Scheremetjew M."/>
            <person name="Finn R."/>
            <person name="Kale V."/>
            <person name="Holt S."/>
            <person name="Cochrane G."/>
            <person name="Meng A."/>
            <person name="Brown T."/>
            <person name="Cohen L."/>
        </authorList>
    </citation>
    <scope>NUCLEOTIDE SEQUENCE</scope>
    <source>
        <strain evidence="2">MM31A-1</strain>
    </source>
</reference>
<dbReference type="AlphaFoldDB" id="A0A7S3V5L0"/>
<sequence>MHKFPALLFLLLCWPTRCHFLGTVGAFVSTSSTLKSGSRYETSSYRFRTMMPTSASSESSSSSSSSVSAREVINWIKAEQLESLLPKADTLQIIAELLSDAALIDDSEALVIENSEKIERKLQSETRSISSIIGSDATDRILASVENIDGYDPDAVRAFLGSEAVNKLLAQILYDGIYNFFQTIDVFGNIIGQLPIIGPLRNKIRDDAKRNLDRTVGPLIQTFLRSYTKTAVLEAAEFVLSPSNRKVFAGANVKLVKNVLDRPLNTLIPPSDMTASLRNDLFDYVRRVKVEDVEEYVTFCYDIVGDKAVDDVFNVNRVIDASPTLGKTIDRIWSRATVHNE</sequence>